<feature type="transmembrane region" description="Helical" evidence="1">
    <location>
        <begin position="36"/>
        <end position="56"/>
    </location>
</feature>
<keyword evidence="1" id="KW-1133">Transmembrane helix</keyword>
<reference evidence="2" key="1">
    <citation type="submission" date="2017-05" db="UniProtKB">
        <authorList>
            <consortium name="EnsemblMetazoa"/>
        </authorList>
    </citation>
    <scope>IDENTIFICATION</scope>
</reference>
<sequence length="165" mass="19228">MNSSQEDALEACRLCRNKRDRDRRRNEHKSLQTHNFFYSLWILLGIWLTTILARYVSDKLMKILSITNNISGEVVSIIYDEHHKCPVCDWKVSMAVPQDIVKCSNCSAKFKVSKAKKQSMAKVQIKDNNGEMHKIKMFTNILSTLLNLMRLLKNISCQWTTSKFK</sequence>
<name>A0A1X7TEN2_AMPQE</name>
<dbReference type="InParanoid" id="A0A1X7TEN2"/>
<keyword evidence="1" id="KW-0472">Membrane</keyword>
<protein>
    <submittedName>
        <fullName evidence="2">Uncharacterized protein</fullName>
    </submittedName>
</protein>
<organism evidence="2">
    <name type="scientific">Amphimedon queenslandica</name>
    <name type="common">Sponge</name>
    <dbReference type="NCBI Taxonomy" id="400682"/>
    <lineage>
        <taxon>Eukaryota</taxon>
        <taxon>Metazoa</taxon>
        <taxon>Porifera</taxon>
        <taxon>Demospongiae</taxon>
        <taxon>Heteroscleromorpha</taxon>
        <taxon>Haplosclerida</taxon>
        <taxon>Niphatidae</taxon>
        <taxon>Amphimedon</taxon>
    </lineage>
</organism>
<evidence type="ECO:0000313" key="2">
    <source>
        <dbReference type="EnsemblMetazoa" id="Aqu2.1.12956_001"/>
    </source>
</evidence>
<proteinExistence type="predicted"/>
<accession>A0A1X7TEN2</accession>
<keyword evidence="1" id="KW-0812">Transmembrane</keyword>
<evidence type="ECO:0000256" key="1">
    <source>
        <dbReference type="SAM" id="Phobius"/>
    </source>
</evidence>
<dbReference type="EnsemblMetazoa" id="Aqu2.1.12956_001">
    <property type="protein sequence ID" value="Aqu2.1.12956_001"/>
    <property type="gene ID" value="Aqu2.1.12956"/>
</dbReference>
<dbReference type="AlphaFoldDB" id="A0A1X7TEN2"/>